<reference evidence="1" key="1">
    <citation type="submission" date="2020-05" db="EMBL/GenBank/DDBJ databases">
        <authorList>
            <person name="Chiriac C."/>
            <person name="Salcher M."/>
            <person name="Ghai R."/>
            <person name="Kavagutti S V."/>
        </authorList>
    </citation>
    <scope>NUCLEOTIDE SEQUENCE</scope>
</reference>
<dbReference type="AlphaFoldDB" id="A0A6J7RY91"/>
<sequence>MKASFPSPAAALSIGTISPARARAAAAEKMKVEIVRATSTRAVDIGLADSRAIV</sequence>
<accession>A0A6J7RY91</accession>
<proteinExistence type="predicted"/>
<gene>
    <name evidence="1" type="ORF">UFOPK4121_01667</name>
</gene>
<organism evidence="1">
    <name type="scientific">freshwater metagenome</name>
    <dbReference type="NCBI Taxonomy" id="449393"/>
    <lineage>
        <taxon>unclassified sequences</taxon>
        <taxon>metagenomes</taxon>
        <taxon>ecological metagenomes</taxon>
    </lineage>
</organism>
<dbReference type="EMBL" id="CAFBPQ010000097">
    <property type="protein sequence ID" value="CAB5033821.1"/>
    <property type="molecule type" value="Genomic_DNA"/>
</dbReference>
<evidence type="ECO:0000313" key="1">
    <source>
        <dbReference type="EMBL" id="CAB5033821.1"/>
    </source>
</evidence>
<protein>
    <submittedName>
        <fullName evidence="1">Unannotated protein</fullName>
    </submittedName>
</protein>
<name>A0A6J7RY91_9ZZZZ</name>